<dbReference type="EMBL" id="BQKI01000082">
    <property type="protein sequence ID" value="GJN30358.1"/>
    <property type="molecule type" value="Genomic_DNA"/>
</dbReference>
<sequence length="70" mass="8136">MQLRKGLNTMIILVAWELWKHRNKYVFDDMQPRIQVVITIVMEEAGLWKMTGAKNLASLFNNTKVDELSG</sequence>
<reference evidence="1" key="2">
    <citation type="submission" date="2021-12" db="EMBL/GenBank/DDBJ databases">
        <title>Resequencing data analysis of finger millet.</title>
        <authorList>
            <person name="Hatakeyama M."/>
            <person name="Aluri S."/>
            <person name="Balachadran M.T."/>
            <person name="Sivarajan S.R."/>
            <person name="Poveda L."/>
            <person name="Shimizu-Inatsugi R."/>
            <person name="Schlapbach R."/>
            <person name="Sreeman S.M."/>
            <person name="Shimizu K.K."/>
        </authorList>
    </citation>
    <scope>NUCLEOTIDE SEQUENCE</scope>
</reference>
<evidence type="ECO:0000313" key="2">
    <source>
        <dbReference type="Proteomes" id="UP001054889"/>
    </source>
</evidence>
<comment type="caution">
    <text evidence="1">The sequence shown here is derived from an EMBL/GenBank/DDBJ whole genome shotgun (WGS) entry which is preliminary data.</text>
</comment>
<proteinExistence type="predicted"/>
<accession>A0AAV5F3X8</accession>
<keyword evidence="2" id="KW-1185">Reference proteome</keyword>
<gene>
    <name evidence="1" type="primary">gb18655</name>
    <name evidence="1" type="ORF">PR202_gb18655</name>
</gene>
<organism evidence="1 2">
    <name type="scientific">Eleusine coracana subsp. coracana</name>
    <dbReference type="NCBI Taxonomy" id="191504"/>
    <lineage>
        <taxon>Eukaryota</taxon>
        <taxon>Viridiplantae</taxon>
        <taxon>Streptophyta</taxon>
        <taxon>Embryophyta</taxon>
        <taxon>Tracheophyta</taxon>
        <taxon>Spermatophyta</taxon>
        <taxon>Magnoliopsida</taxon>
        <taxon>Liliopsida</taxon>
        <taxon>Poales</taxon>
        <taxon>Poaceae</taxon>
        <taxon>PACMAD clade</taxon>
        <taxon>Chloridoideae</taxon>
        <taxon>Cynodonteae</taxon>
        <taxon>Eleusininae</taxon>
        <taxon>Eleusine</taxon>
    </lineage>
</organism>
<evidence type="ECO:0000313" key="1">
    <source>
        <dbReference type="EMBL" id="GJN30358.1"/>
    </source>
</evidence>
<dbReference type="AlphaFoldDB" id="A0AAV5F3X8"/>
<reference evidence="1" key="1">
    <citation type="journal article" date="2018" name="DNA Res.">
        <title>Multiple hybrid de novo genome assembly of finger millet, an orphan allotetraploid crop.</title>
        <authorList>
            <person name="Hatakeyama M."/>
            <person name="Aluri S."/>
            <person name="Balachadran M.T."/>
            <person name="Sivarajan S.R."/>
            <person name="Patrignani A."/>
            <person name="Gruter S."/>
            <person name="Poveda L."/>
            <person name="Shimizu-Inatsugi R."/>
            <person name="Baeten J."/>
            <person name="Francoijs K.J."/>
            <person name="Nataraja K.N."/>
            <person name="Reddy Y.A.N."/>
            <person name="Phadnis S."/>
            <person name="Ravikumar R.L."/>
            <person name="Schlapbach R."/>
            <person name="Sreeman S.M."/>
            <person name="Shimizu K.K."/>
        </authorList>
    </citation>
    <scope>NUCLEOTIDE SEQUENCE</scope>
</reference>
<protein>
    <submittedName>
        <fullName evidence="1">Uncharacterized protein</fullName>
    </submittedName>
</protein>
<dbReference type="Proteomes" id="UP001054889">
    <property type="component" value="Unassembled WGS sequence"/>
</dbReference>
<name>A0AAV5F3X8_ELECO</name>